<dbReference type="CDD" id="cd18773">
    <property type="entry name" value="PDC1_HK_sensor"/>
    <property type="match status" value="1"/>
</dbReference>
<dbReference type="EMBL" id="CP002360">
    <property type="protein sequence ID" value="AEE96556.1"/>
    <property type="molecule type" value="Genomic_DNA"/>
</dbReference>
<dbReference type="InterPro" id="IPR003660">
    <property type="entry name" value="HAMP_dom"/>
</dbReference>
<evidence type="ECO:0000256" key="3">
    <source>
        <dbReference type="ARBA" id="ARBA00022500"/>
    </source>
</evidence>
<dbReference type="CDD" id="cd11386">
    <property type="entry name" value="MCP_signal"/>
    <property type="match status" value="1"/>
</dbReference>
<evidence type="ECO:0000313" key="15">
    <source>
        <dbReference type="Proteomes" id="UP000008457"/>
    </source>
</evidence>
<protein>
    <submittedName>
        <fullName evidence="14">Methyl-accepting chemotaxis sensory transducer with Cache sensor</fullName>
    </submittedName>
</protein>
<comment type="subcellular location">
    <subcellularLocation>
        <location evidence="1">Cell membrane</location>
        <topology evidence="1">Multi-pass membrane protein</topology>
    </subcellularLocation>
</comment>
<feature type="transmembrane region" description="Helical" evidence="11">
    <location>
        <begin position="312"/>
        <end position="332"/>
    </location>
</feature>
<dbReference type="Pfam" id="PF00015">
    <property type="entry name" value="MCPsignal"/>
    <property type="match status" value="1"/>
</dbReference>
<keyword evidence="10" id="KW-0175">Coiled coil</keyword>
<keyword evidence="7 9" id="KW-0807">Transducer</keyword>
<feature type="transmembrane region" description="Helical" evidence="11">
    <location>
        <begin position="18"/>
        <end position="37"/>
    </location>
</feature>
<evidence type="ECO:0000256" key="7">
    <source>
        <dbReference type="ARBA" id="ARBA00023224"/>
    </source>
</evidence>
<reference evidence="14 15" key="2">
    <citation type="journal article" date="2011" name="Stand. Genomic Sci.">
        <title>Complete genome sequence of Mahella australiensis type strain (50-1 BON).</title>
        <authorList>
            <person name="Sikorski J."/>
            <person name="Teshima H."/>
            <person name="Nolan M."/>
            <person name="Lucas S."/>
            <person name="Hammon N."/>
            <person name="Deshpande S."/>
            <person name="Cheng J.F."/>
            <person name="Pitluck S."/>
            <person name="Liolios K."/>
            <person name="Pagani I."/>
            <person name="Ivanova N."/>
            <person name="Huntemann M."/>
            <person name="Mavromatis K."/>
            <person name="Ovchinikova G."/>
            <person name="Pati A."/>
            <person name="Tapia R."/>
            <person name="Han C."/>
            <person name="Goodwin L."/>
            <person name="Chen A."/>
            <person name="Palaniappan K."/>
            <person name="Land M."/>
            <person name="Hauser L."/>
            <person name="Ngatchou-Djao O.D."/>
            <person name="Rohde M."/>
            <person name="Pukall R."/>
            <person name="Spring S."/>
            <person name="Abt B."/>
            <person name="Goker M."/>
            <person name="Detter J.C."/>
            <person name="Woyke T."/>
            <person name="Bristow J."/>
            <person name="Markowitz V."/>
            <person name="Hugenholtz P."/>
            <person name="Eisen J.A."/>
            <person name="Kyrpides N.C."/>
            <person name="Klenk H.P."/>
            <person name="Lapidus A."/>
        </authorList>
    </citation>
    <scope>NUCLEOTIDE SEQUENCE [LARGE SCALE GENOMIC DNA]</scope>
    <source>
        <strain evidence="15">DSM 15567 / CIP 107919 / 50-1 BON</strain>
    </source>
</reference>
<dbReference type="Proteomes" id="UP000008457">
    <property type="component" value="Chromosome"/>
</dbReference>
<keyword evidence="3" id="KW-0145">Chemotaxis</keyword>
<dbReference type="CDD" id="cd12912">
    <property type="entry name" value="PDC2_MCP_like"/>
    <property type="match status" value="1"/>
</dbReference>
<evidence type="ECO:0000256" key="2">
    <source>
        <dbReference type="ARBA" id="ARBA00022475"/>
    </source>
</evidence>
<dbReference type="eggNOG" id="COG0840">
    <property type="taxonomic scope" value="Bacteria"/>
</dbReference>
<name>F3ZX99_MAHA5</name>
<dbReference type="HOGENOM" id="CLU_000445_107_19_9"/>
<keyword evidence="6 11" id="KW-0472">Membrane</keyword>
<dbReference type="Pfam" id="PF02743">
    <property type="entry name" value="dCache_1"/>
    <property type="match status" value="1"/>
</dbReference>
<comment type="similarity">
    <text evidence="8">Belongs to the methyl-accepting chemotaxis (MCP) protein family.</text>
</comment>
<dbReference type="AlphaFoldDB" id="F3ZX99"/>
<dbReference type="CDD" id="cd06225">
    <property type="entry name" value="HAMP"/>
    <property type="match status" value="1"/>
</dbReference>
<dbReference type="Gene3D" id="6.10.340.10">
    <property type="match status" value="1"/>
</dbReference>
<gene>
    <name evidence="14" type="ordered locus">Mahau_1362</name>
</gene>
<keyword evidence="4 11" id="KW-0812">Transmembrane</keyword>
<dbReference type="Pfam" id="PF00672">
    <property type="entry name" value="HAMP"/>
    <property type="match status" value="1"/>
</dbReference>
<evidence type="ECO:0000256" key="8">
    <source>
        <dbReference type="ARBA" id="ARBA00029447"/>
    </source>
</evidence>
<dbReference type="RefSeq" id="WP_013780986.1">
    <property type="nucleotide sequence ID" value="NC_015520.1"/>
</dbReference>
<dbReference type="GO" id="GO:0006935">
    <property type="term" value="P:chemotaxis"/>
    <property type="evidence" value="ECO:0007669"/>
    <property type="project" value="UniProtKB-KW"/>
</dbReference>
<dbReference type="Gene3D" id="3.30.450.20">
    <property type="entry name" value="PAS domain"/>
    <property type="match status" value="1"/>
</dbReference>
<feature type="domain" description="HAMP" evidence="13">
    <location>
        <begin position="332"/>
        <end position="384"/>
    </location>
</feature>
<dbReference type="SMART" id="SM00304">
    <property type="entry name" value="HAMP"/>
    <property type="match status" value="1"/>
</dbReference>
<evidence type="ECO:0000256" key="6">
    <source>
        <dbReference type="ARBA" id="ARBA00023136"/>
    </source>
</evidence>
<dbReference type="STRING" id="697281.Mahau_1362"/>
<accession>F3ZX99</accession>
<evidence type="ECO:0000256" key="9">
    <source>
        <dbReference type="PROSITE-ProRule" id="PRU00284"/>
    </source>
</evidence>
<evidence type="ECO:0000256" key="11">
    <source>
        <dbReference type="SAM" id="Phobius"/>
    </source>
</evidence>
<dbReference type="InterPro" id="IPR033479">
    <property type="entry name" value="dCache_1"/>
</dbReference>
<dbReference type="GO" id="GO:0005886">
    <property type="term" value="C:plasma membrane"/>
    <property type="evidence" value="ECO:0007669"/>
    <property type="project" value="UniProtKB-SubCell"/>
</dbReference>
<reference evidence="15" key="1">
    <citation type="submission" date="2010-11" db="EMBL/GenBank/DDBJ databases">
        <title>The complete genome of Mahella australiensis DSM 15567.</title>
        <authorList>
            <consortium name="US DOE Joint Genome Institute (JGI-PGF)"/>
            <person name="Lucas S."/>
            <person name="Copeland A."/>
            <person name="Lapidus A."/>
            <person name="Bruce D."/>
            <person name="Goodwin L."/>
            <person name="Pitluck S."/>
            <person name="Kyrpides N."/>
            <person name="Mavromatis K."/>
            <person name="Pagani I."/>
            <person name="Ivanova N."/>
            <person name="Teshima H."/>
            <person name="Brettin T."/>
            <person name="Detter J.C."/>
            <person name="Han C."/>
            <person name="Tapia R."/>
            <person name="Land M."/>
            <person name="Hauser L."/>
            <person name="Markowitz V."/>
            <person name="Cheng J.-F."/>
            <person name="Hugenholtz P."/>
            <person name="Woyke T."/>
            <person name="Wu D."/>
            <person name="Spring S."/>
            <person name="Pukall R."/>
            <person name="Steenblock K."/>
            <person name="Schneider S."/>
            <person name="Klenk H.-P."/>
            <person name="Eisen J.A."/>
        </authorList>
    </citation>
    <scope>NUCLEOTIDE SEQUENCE [LARGE SCALE GENOMIC DNA]</scope>
    <source>
        <strain evidence="15">DSM 15567 / CIP 107919 / 50-1 BON</strain>
    </source>
</reference>
<dbReference type="PANTHER" id="PTHR32089:SF114">
    <property type="entry name" value="METHYL-ACCEPTING CHEMOTAXIS PROTEIN MCPB"/>
    <property type="match status" value="1"/>
</dbReference>
<dbReference type="SMART" id="SM00283">
    <property type="entry name" value="MA"/>
    <property type="match status" value="1"/>
</dbReference>
<evidence type="ECO:0000256" key="4">
    <source>
        <dbReference type="ARBA" id="ARBA00022692"/>
    </source>
</evidence>
<sequence>MGKLKVTKINMSSIATRLIAAFLILILIPIIFIGYIATTNASDAITEEVSKGTVNTVEQLNRTMDTVLAMVNGTSMEVFGNTQLQELLAADKSKLSDYDRFQNAQNINDILGSIIRSNDYINLLCIVCEDGTSYGVPAAPIMDDIEAVKKSDFYQKAVEAGGSPVWLDERDLKTSSSAGSDIYAVTLARAYKDLTANKLIGVLVIDVKLKPIQDMLNSIELGDTGKVYLITPGGKIISGADMDEKAVSDLKNASYMKTILSSPEKSGTLHETQNGQPLLVSYSKSEGTGWTVVGAVPEAELTSSVGALRNTVVIAGVGFAIIAIIVAVFIALSMSKRLNKAMQAAAVVESGDLTVDTGITGNDEIGQLGRSLDSMIYKIKGLIQKGMDLTREVSASADNVAAVSEEATAASSEIATAIQEIAKGASEQANDATIGAQKASELAQQIDDVAENAKTMNTISQQTLGAATDGLNAVDTLKQKSSQVNDVTQSMVEAIQQLGQESRNINNIIKVIDAISDQTNLLALNAAIEAARAGEAGKGFAVVANEIRKLAEQSQTSTRNINDIIKRITSMTQNTVSNTGVMADIVSQQNAAVDSAAQSFQNIAQSVRKLSEQIKSIDIAVEAMNANKNGVLNAIENISAVSEQSAASAQEVSASAQEQLAAMDELSNAAQKLNELATDLLNAMSVFKIS</sequence>
<dbReference type="SUPFAM" id="SSF58104">
    <property type="entry name" value="Methyl-accepting chemotaxis protein (MCP) signaling domain"/>
    <property type="match status" value="1"/>
</dbReference>
<organism evidence="14 15">
    <name type="scientific">Mahella australiensis (strain DSM 15567 / CIP 107919 / 50-1 BON)</name>
    <dbReference type="NCBI Taxonomy" id="697281"/>
    <lineage>
        <taxon>Bacteria</taxon>
        <taxon>Bacillati</taxon>
        <taxon>Bacillota</taxon>
        <taxon>Clostridia</taxon>
        <taxon>Thermoanaerobacterales</taxon>
        <taxon>Thermoanaerobacterales Family IV. Incertae Sedis</taxon>
        <taxon>Mahella</taxon>
    </lineage>
</organism>
<feature type="domain" description="Methyl-accepting transducer" evidence="12">
    <location>
        <begin position="403"/>
        <end position="660"/>
    </location>
</feature>
<feature type="coiled-coil region" evidence="10">
    <location>
        <begin position="656"/>
        <end position="683"/>
    </location>
</feature>
<evidence type="ECO:0000256" key="5">
    <source>
        <dbReference type="ARBA" id="ARBA00022989"/>
    </source>
</evidence>
<keyword evidence="5 11" id="KW-1133">Transmembrane helix</keyword>
<dbReference type="Gene3D" id="1.10.287.950">
    <property type="entry name" value="Methyl-accepting chemotaxis protein"/>
    <property type="match status" value="1"/>
</dbReference>
<dbReference type="KEGG" id="mas:Mahau_1362"/>
<dbReference type="PROSITE" id="PS50111">
    <property type="entry name" value="CHEMOTAXIS_TRANSDUC_2"/>
    <property type="match status" value="1"/>
</dbReference>
<dbReference type="PANTHER" id="PTHR32089">
    <property type="entry name" value="METHYL-ACCEPTING CHEMOTAXIS PROTEIN MCPB"/>
    <property type="match status" value="1"/>
</dbReference>
<keyword evidence="15" id="KW-1185">Reference proteome</keyword>
<evidence type="ECO:0000256" key="10">
    <source>
        <dbReference type="SAM" id="Coils"/>
    </source>
</evidence>
<dbReference type="InterPro" id="IPR004089">
    <property type="entry name" value="MCPsignal_dom"/>
</dbReference>
<evidence type="ECO:0000256" key="1">
    <source>
        <dbReference type="ARBA" id="ARBA00004651"/>
    </source>
</evidence>
<dbReference type="PROSITE" id="PS50885">
    <property type="entry name" value="HAMP"/>
    <property type="match status" value="1"/>
</dbReference>
<evidence type="ECO:0000313" key="14">
    <source>
        <dbReference type="EMBL" id="AEE96556.1"/>
    </source>
</evidence>
<evidence type="ECO:0000259" key="12">
    <source>
        <dbReference type="PROSITE" id="PS50111"/>
    </source>
</evidence>
<dbReference type="GO" id="GO:0007165">
    <property type="term" value="P:signal transduction"/>
    <property type="evidence" value="ECO:0007669"/>
    <property type="project" value="UniProtKB-KW"/>
</dbReference>
<evidence type="ECO:0000259" key="13">
    <source>
        <dbReference type="PROSITE" id="PS50885"/>
    </source>
</evidence>
<proteinExistence type="inferred from homology"/>
<keyword evidence="2" id="KW-1003">Cell membrane</keyword>